<dbReference type="Proteomes" id="UP001158576">
    <property type="component" value="Chromosome XSR"/>
</dbReference>
<sequence>MIGKKEFQRAYLSFQRKFALMMVIIEGSNEVDFVPIFKYEMKRAAIKKSENNVVIQLEMESEELGGQEVTIFFNKNSTFHGENTEDVVKREGPFFFVAEKEESFSLETTAASPVPASATKELKSDSEAGEEDLLNPTIAAGTPEIEISAKKVKQEEATALEIATMEEDEATSSSKVSGEMRGSTPDVPVESNSSPADLNLAPPPKKSKPATALPSSNLPPEVMAKVREKFASINQLMPRVEESIEEIQAVKKQFDEQLEQREKAREDLRRNVEKVMKDSEEHVAESERKKALALMLKEYMEKLIADMNRK</sequence>
<keyword evidence="4" id="KW-1185">Reference proteome</keyword>
<evidence type="ECO:0000313" key="4">
    <source>
        <dbReference type="Proteomes" id="UP001158576"/>
    </source>
</evidence>
<proteinExistence type="predicted"/>
<accession>A0ABN7S8J3</accession>
<protein>
    <submittedName>
        <fullName evidence="3">Oidioi.mRNA.OKI2018_I69.XSR.g13429.t1.cds</fullName>
    </submittedName>
</protein>
<gene>
    <name evidence="3" type="ORF">OKIOD_LOCUS4987</name>
</gene>
<feature type="region of interest" description="Disordered" evidence="2">
    <location>
        <begin position="162"/>
        <end position="219"/>
    </location>
</feature>
<feature type="region of interest" description="Disordered" evidence="2">
    <location>
        <begin position="107"/>
        <end position="141"/>
    </location>
</feature>
<reference evidence="3 4" key="1">
    <citation type="submission" date="2021-04" db="EMBL/GenBank/DDBJ databases">
        <authorList>
            <person name="Bliznina A."/>
        </authorList>
    </citation>
    <scope>NUCLEOTIDE SEQUENCE [LARGE SCALE GENOMIC DNA]</scope>
</reference>
<evidence type="ECO:0000256" key="2">
    <source>
        <dbReference type="SAM" id="MobiDB-lite"/>
    </source>
</evidence>
<organism evidence="3 4">
    <name type="scientific">Oikopleura dioica</name>
    <name type="common">Tunicate</name>
    <dbReference type="NCBI Taxonomy" id="34765"/>
    <lineage>
        <taxon>Eukaryota</taxon>
        <taxon>Metazoa</taxon>
        <taxon>Chordata</taxon>
        <taxon>Tunicata</taxon>
        <taxon>Appendicularia</taxon>
        <taxon>Copelata</taxon>
        <taxon>Oikopleuridae</taxon>
        <taxon>Oikopleura</taxon>
    </lineage>
</organism>
<name>A0ABN7S8J3_OIKDI</name>
<keyword evidence="1" id="KW-0175">Coiled coil</keyword>
<feature type="compositionally biased region" description="Low complexity" evidence="2">
    <location>
        <begin position="108"/>
        <end position="119"/>
    </location>
</feature>
<dbReference type="EMBL" id="OU015569">
    <property type="protein sequence ID" value="CAG5094293.1"/>
    <property type="molecule type" value="Genomic_DNA"/>
</dbReference>
<evidence type="ECO:0000256" key="1">
    <source>
        <dbReference type="SAM" id="Coils"/>
    </source>
</evidence>
<feature type="coiled-coil region" evidence="1">
    <location>
        <begin position="240"/>
        <end position="289"/>
    </location>
</feature>
<evidence type="ECO:0000313" key="3">
    <source>
        <dbReference type="EMBL" id="CAG5094293.1"/>
    </source>
</evidence>